<protein>
    <submittedName>
        <fullName evidence="3">Patatin-like phospholipase family protein</fullName>
    </submittedName>
</protein>
<proteinExistence type="predicted"/>
<evidence type="ECO:0000313" key="4">
    <source>
        <dbReference type="Proteomes" id="UP000776276"/>
    </source>
</evidence>
<feature type="short sequence motif" description="GXGXXG" evidence="1">
    <location>
        <begin position="75"/>
        <end position="80"/>
    </location>
</feature>
<feature type="short sequence motif" description="DGA/G" evidence="1">
    <location>
        <begin position="255"/>
        <end position="257"/>
    </location>
</feature>
<dbReference type="EMBL" id="JAHKRT010000004">
    <property type="protein sequence ID" value="MBU3078088.1"/>
    <property type="molecule type" value="Genomic_DNA"/>
</dbReference>
<feature type="short sequence motif" description="GXSXG" evidence="1">
    <location>
        <begin position="112"/>
        <end position="116"/>
    </location>
</feature>
<gene>
    <name evidence="3" type="ORF">KOF26_09440</name>
</gene>
<dbReference type="Pfam" id="PF01734">
    <property type="entry name" value="Patatin"/>
    <property type="match status" value="1"/>
</dbReference>
<dbReference type="Proteomes" id="UP000776276">
    <property type="component" value="Unassembled WGS sequence"/>
</dbReference>
<dbReference type="InterPro" id="IPR002641">
    <property type="entry name" value="PNPLA_dom"/>
</dbReference>
<feature type="active site" description="Proton acceptor" evidence="1">
    <location>
        <position position="255"/>
    </location>
</feature>
<comment type="caution">
    <text evidence="3">The sequence shown here is derived from an EMBL/GenBank/DDBJ whole genome shotgun (WGS) entry which is preliminary data.</text>
</comment>
<evidence type="ECO:0000256" key="1">
    <source>
        <dbReference type="PROSITE-ProRule" id="PRU01161"/>
    </source>
</evidence>
<keyword evidence="1" id="KW-0442">Lipid degradation</keyword>
<dbReference type="PROSITE" id="PS51635">
    <property type="entry name" value="PNPLA"/>
    <property type="match status" value="1"/>
</dbReference>
<evidence type="ECO:0000313" key="3">
    <source>
        <dbReference type="EMBL" id="MBU3078088.1"/>
    </source>
</evidence>
<name>A0ABS6BIF5_9SPHN</name>
<sequence>MSGFSCAILAALLSSCVAPLTRPPGLACGARLPLHEPVDPTAAASIPTLLDDTIAIKRRAAPGGQVVVTILALSGGGKYGAFGAGFLAGWSEAERNGQIVPIRREEVDIVTGISTGALLASFAAAGNQADPQERARADRAAQAAYQASDRDLIRKKGMLAALTSNGLVDPKGLLDIRVANSVAAFRDDVARLPDGHKVLIGATNLTNGKFYVADMREVARNGAAADACYTEWLLASAAVPASFPPRFIDGHGYVDGGVRFGAFLGNDVQRVVRRTRAPGDPLADADVRVNLIALFNNPVTANSPARDPAAALACDRSTLATAARDCPAVKNKLIDLALRSAGDIMTHQVYLDSLYRLQRELEAAGILGLSKFIYAAPAQIAAKGCRATTSDQFDRGYMDCLYQLGYEIAQDPARWQNFDTVPRGARANERR</sequence>
<evidence type="ECO:0000259" key="2">
    <source>
        <dbReference type="PROSITE" id="PS51635"/>
    </source>
</evidence>
<accession>A0ABS6BIF5</accession>
<dbReference type="RefSeq" id="WP_216323677.1">
    <property type="nucleotide sequence ID" value="NZ_JAHKRT010000004.1"/>
</dbReference>
<feature type="domain" description="PNPLA" evidence="2">
    <location>
        <begin position="71"/>
        <end position="269"/>
    </location>
</feature>
<reference evidence="3 4" key="1">
    <citation type="submission" date="2021-06" db="EMBL/GenBank/DDBJ databases">
        <title>Sphingomonas sp. XMGL2, whole genome shotgun sequencing project.</title>
        <authorList>
            <person name="Zhao G."/>
            <person name="Shen L."/>
        </authorList>
    </citation>
    <scope>NUCLEOTIDE SEQUENCE [LARGE SCALE GENOMIC DNA]</scope>
    <source>
        <strain evidence="3 4">XMGL2</strain>
    </source>
</reference>
<organism evidence="3 4">
    <name type="scientific">Sphingomonas quercus</name>
    <dbReference type="NCBI Taxonomy" id="2842451"/>
    <lineage>
        <taxon>Bacteria</taxon>
        <taxon>Pseudomonadati</taxon>
        <taxon>Pseudomonadota</taxon>
        <taxon>Alphaproteobacteria</taxon>
        <taxon>Sphingomonadales</taxon>
        <taxon>Sphingomonadaceae</taxon>
        <taxon>Sphingomonas</taxon>
    </lineage>
</organism>
<keyword evidence="4" id="KW-1185">Reference proteome</keyword>
<feature type="active site" description="Nucleophile" evidence="1">
    <location>
        <position position="114"/>
    </location>
</feature>
<keyword evidence="1" id="KW-0378">Hydrolase</keyword>
<keyword evidence="1" id="KW-0443">Lipid metabolism</keyword>